<keyword evidence="5" id="KW-0862">Zinc</keyword>
<evidence type="ECO:0000313" key="8">
    <source>
        <dbReference type="Proteomes" id="UP001153461"/>
    </source>
</evidence>
<feature type="transmembrane region" description="Helical" evidence="6">
    <location>
        <begin position="183"/>
        <end position="200"/>
    </location>
</feature>
<comment type="caution">
    <text evidence="7">The sequence shown here is derived from an EMBL/GenBank/DDBJ whole genome shotgun (WGS) entry which is preliminary data.</text>
</comment>
<protein>
    <submittedName>
        <fullName evidence="7">Uncharacterized protein</fullName>
    </submittedName>
</protein>
<keyword evidence="4 6" id="KW-0472">Membrane</keyword>
<dbReference type="EMBL" id="CAJVNV010000058">
    <property type="protein sequence ID" value="CAG8005371.1"/>
    <property type="molecule type" value="Genomic_DNA"/>
</dbReference>
<feature type="transmembrane region" description="Helical" evidence="6">
    <location>
        <begin position="152"/>
        <end position="171"/>
    </location>
</feature>
<organism evidence="7 8">
    <name type="scientific">Penicillium nalgiovense</name>
    <dbReference type="NCBI Taxonomy" id="60175"/>
    <lineage>
        <taxon>Eukaryota</taxon>
        <taxon>Fungi</taxon>
        <taxon>Dikarya</taxon>
        <taxon>Ascomycota</taxon>
        <taxon>Pezizomycotina</taxon>
        <taxon>Eurotiomycetes</taxon>
        <taxon>Eurotiomycetidae</taxon>
        <taxon>Eurotiales</taxon>
        <taxon>Aspergillaceae</taxon>
        <taxon>Penicillium</taxon>
    </lineage>
</organism>
<dbReference type="AlphaFoldDB" id="A0A9W4HGC6"/>
<keyword evidence="5" id="KW-0479">Metal-binding</keyword>
<dbReference type="Proteomes" id="UP001153461">
    <property type="component" value="Unassembled WGS sequence"/>
</dbReference>
<keyword evidence="2 6" id="KW-0812">Transmembrane</keyword>
<dbReference type="OrthoDB" id="3912356at2759"/>
<evidence type="ECO:0000256" key="5">
    <source>
        <dbReference type="PIRSR" id="PIRSR604254-1"/>
    </source>
</evidence>
<feature type="binding site" evidence="5">
    <location>
        <position position="224"/>
    </location>
    <ligand>
        <name>Zn(2+)</name>
        <dbReference type="ChEBI" id="CHEBI:29105"/>
    </ligand>
</feature>
<feature type="binding site" evidence="5">
    <location>
        <position position="82"/>
    </location>
    <ligand>
        <name>Zn(2+)</name>
        <dbReference type="ChEBI" id="CHEBI:29105"/>
    </ligand>
</feature>
<evidence type="ECO:0000256" key="2">
    <source>
        <dbReference type="ARBA" id="ARBA00022692"/>
    </source>
</evidence>
<proteinExistence type="predicted"/>
<evidence type="ECO:0000256" key="1">
    <source>
        <dbReference type="ARBA" id="ARBA00004141"/>
    </source>
</evidence>
<dbReference type="GO" id="GO:0046872">
    <property type="term" value="F:metal ion binding"/>
    <property type="evidence" value="ECO:0007669"/>
    <property type="project" value="UniProtKB-KW"/>
</dbReference>
<reference evidence="7" key="1">
    <citation type="submission" date="2021-07" db="EMBL/GenBank/DDBJ databases">
        <authorList>
            <person name="Branca A.L. A."/>
        </authorList>
    </citation>
    <scope>NUCLEOTIDE SEQUENCE</scope>
</reference>
<evidence type="ECO:0000256" key="3">
    <source>
        <dbReference type="ARBA" id="ARBA00022989"/>
    </source>
</evidence>
<feature type="transmembrane region" description="Helical" evidence="6">
    <location>
        <begin position="127"/>
        <end position="145"/>
    </location>
</feature>
<evidence type="ECO:0000313" key="7">
    <source>
        <dbReference type="EMBL" id="CAG8005371.1"/>
    </source>
</evidence>
<evidence type="ECO:0000256" key="4">
    <source>
        <dbReference type="ARBA" id="ARBA00023136"/>
    </source>
</evidence>
<sequence length="244" mass="26656">MEIQFGNMEASSSDAKPRLAPQYKTVHTHGSVDPKIHSSGCGILLCFIYHIIRDSSSTSNTIAALVFLLSNLFCFGTSAFCHYLLGPRKQQLSCSFLLDHIGIILHIWGTSVSVLLLENAGRGKQTFIILGVTLAGIFCITYLIIRRRGKKARTWVIGLFGALTLCSVSLYNAAFSSISRLTTSYIFLAAVNGIGGWFYCRGSYQISIPRSSMPYTVSGHSLMHLCSLIASIFHASTLTLSICI</sequence>
<feature type="transmembrane region" description="Helical" evidence="6">
    <location>
        <begin position="62"/>
        <end position="85"/>
    </location>
</feature>
<name>A0A9W4HGC6_PENNA</name>
<evidence type="ECO:0000256" key="6">
    <source>
        <dbReference type="SAM" id="Phobius"/>
    </source>
</evidence>
<keyword evidence="3 6" id="KW-1133">Transmembrane helix</keyword>
<dbReference type="InterPro" id="IPR004254">
    <property type="entry name" value="AdipoR/HlyIII-related"/>
</dbReference>
<comment type="subcellular location">
    <subcellularLocation>
        <location evidence="1">Membrane</location>
        <topology evidence="1">Multi-pass membrane protein</topology>
    </subcellularLocation>
</comment>
<dbReference type="GO" id="GO:0016020">
    <property type="term" value="C:membrane"/>
    <property type="evidence" value="ECO:0007669"/>
    <property type="project" value="UniProtKB-SubCell"/>
</dbReference>
<feature type="binding site" evidence="5">
    <location>
        <position position="220"/>
    </location>
    <ligand>
        <name>Zn(2+)</name>
        <dbReference type="ChEBI" id="CHEBI:29105"/>
    </ligand>
</feature>
<accession>A0A9W4HGC6</accession>
<gene>
    <name evidence="7" type="ORF">PNAL_LOCUS2009</name>
</gene>
<feature type="transmembrane region" description="Helical" evidence="6">
    <location>
        <begin position="97"/>
        <end position="115"/>
    </location>
</feature>
<dbReference type="Pfam" id="PF03006">
    <property type="entry name" value="HlyIII"/>
    <property type="match status" value="1"/>
</dbReference>